<reference evidence="2 3" key="1">
    <citation type="submission" date="2019-11" db="EMBL/GenBank/DDBJ databases">
        <title>Comparative genomics of hydrocarbon-degrading Desulfosarcina strains.</title>
        <authorList>
            <person name="Watanabe M."/>
            <person name="Kojima H."/>
            <person name="Fukui M."/>
        </authorList>
    </citation>
    <scope>NUCLEOTIDE SEQUENCE [LARGE SCALE GENOMIC DNA]</scope>
    <source>
        <strain evidence="2 3">28bB2T</strain>
    </source>
</reference>
<accession>A0A5K7ZSI2</accession>
<dbReference type="InterPro" id="IPR007272">
    <property type="entry name" value="Sulf_transp_TsuA/YedE"/>
</dbReference>
<feature type="transmembrane region" description="Helical" evidence="1">
    <location>
        <begin position="73"/>
        <end position="94"/>
    </location>
</feature>
<dbReference type="AlphaFoldDB" id="A0A5K7ZSI2"/>
<keyword evidence="1" id="KW-1133">Transmembrane helix</keyword>
<dbReference type="RefSeq" id="WP_155323452.1">
    <property type="nucleotide sequence ID" value="NZ_AP021876.1"/>
</dbReference>
<dbReference type="Proteomes" id="UP000425960">
    <property type="component" value="Chromosome"/>
</dbReference>
<feature type="transmembrane region" description="Helical" evidence="1">
    <location>
        <begin position="43"/>
        <end position="61"/>
    </location>
</feature>
<keyword evidence="1" id="KW-0812">Transmembrane</keyword>
<dbReference type="Pfam" id="PF04143">
    <property type="entry name" value="Sulf_transp"/>
    <property type="match status" value="1"/>
</dbReference>
<feature type="transmembrane region" description="Helical" evidence="1">
    <location>
        <begin position="6"/>
        <end position="23"/>
    </location>
</feature>
<name>A0A5K7ZSI2_9BACT</name>
<keyword evidence="1" id="KW-0472">Membrane</keyword>
<gene>
    <name evidence="2" type="ORF">DSCO28_37390</name>
</gene>
<feature type="transmembrane region" description="Helical" evidence="1">
    <location>
        <begin position="147"/>
        <end position="169"/>
    </location>
</feature>
<evidence type="ECO:0000313" key="3">
    <source>
        <dbReference type="Proteomes" id="UP000425960"/>
    </source>
</evidence>
<sequence length="211" mass="21748">MTTIWLGLFSGIAFGFVIQRIGATDAHRMARSHLMLDADIPRFMVLAVALSAVGLFGLQSVGVGRTLPLPTSIVATGLAAVIFGIGWGLTGYCPGTTWAAAGEGRMDAVFALLGGLAGTALFAQLHETLIPVLYDPSNVGQITLTDLFGNHAAAVAVLAIGFGLCTWGIGKLWGSGGPIVSFEWELNSETSPGNAVSRSRAGAVCDEGSVK</sequence>
<protein>
    <submittedName>
        <fullName evidence="2">Uncharacterized protein</fullName>
    </submittedName>
</protein>
<evidence type="ECO:0000256" key="1">
    <source>
        <dbReference type="SAM" id="Phobius"/>
    </source>
</evidence>
<dbReference type="KEGG" id="dov:DSCO28_37390"/>
<feature type="transmembrane region" description="Helical" evidence="1">
    <location>
        <begin position="106"/>
        <end position="127"/>
    </location>
</feature>
<proteinExistence type="predicted"/>
<dbReference type="EMBL" id="AP021876">
    <property type="protein sequence ID" value="BBO83173.1"/>
    <property type="molecule type" value="Genomic_DNA"/>
</dbReference>
<evidence type="ECO:0000313" key="2">
    <source>
        <dbReference type="EMBL" id="BBO83173.1"/>
    </source>
</evidence>
<organism evidence="2 3">
    <name type="scientific">Desulfosarcina ovata subsp. sediminis</name>
    <dbReference type="NCBI Taxonomy" id="885957"/>
    <lineage>
        <taxon>Bacteria</taxon>
        <taxon>Pseudomonadati</taxon>
        <taxon>Thermodesulfobacteriota</taxon>
        <taxon>Desulfobacteria</taxon>
        <taxon>Desulfobacterales</taxon>
        <taxon>Desulfosarcinaceae</taxon>
        <taxon>Desulfosarcina</taxon>
    </lineage>
</organism>